<dbReference type="InterPro" id="IPR055380">
    <property type="entry name" value="BBS2_hp_dom"/>
</dbReference>
<dbReference type="GO" id="GO:0031514">
    <property type="term" value="C:motile cilium"/>
    <property type="evidence" value="ECO:0007669"/>
    <property type="project" value="TreeGrafter"/>
</dbReference>
<accession>A0A914MUN6</accession>
<dbReference type="GO" id="GO:0043005">
    <property type="term" value="C:neuron projection"/>
    <property type="evidence" value="ECO:0007669"/>
    <property type="project" value="TreeGrafter"/>
</dbReference>
<organism evidence="2 3">
    <name type="scientific">Meloidogyne incognita</name>
    <name type="common">Southern root-knot nematode worm</name>
    <name type="synonym">Oxyuris incognita</name>
    <dbReference type="NCBI Taxonomy" id="6306"/>
    <lineage>
        <taxon>Eukaryota</taxon>
        <taxon>Metazoa</taxon>
        <taxon>Ecdysozoa</taxon>
        <taxon>Nematoda</taxon>
        <taxon>Chromadorea</taxon>
        <taxon>Rhabditida</taxon>
        <taxon>Tylenchina</taxon>
        <taxon>Tylenchomorpha</taxon>
        <taxon>Tylenchoidea</taxon>
        <taxon>Meloidogynidae</taxon>
        <taxon>Meloidogyninae</taxon>
        <taxon>Meloidogyne</taxon>
        <taxon>Meloidogyne incognita group</taxon>
    </lineage>
</organism>
<dbReference type="GO" id="GO:0036064">
    <property type="term" value="C:ciliary basal body"/>
    <property type="evidence" value="ECO:0007669"/>
    <property type="project" value="TreeGrafter"/>
</dbReference>
<proteinExistence type="predicted"/>
<dbReference type="GO" id="GO:1905515">
    <property type="term" value="P:non-motile cilium assembly"/>
    <property type="evidence" value="ECO:0007669"/>
    <property type="project" value="InterPro"/>
</dbReference>
<name>A0A914MUN6_MELIC</name>
<dbReference type="GO" id="GO:0034464">
    <property type="term" value="C:BBSome"/>
    <property type="evidence" value="ECO:0007669"/>
    <property type="project" value="InterPro"/>
</dbReference>
<feature type="domain" description="BBS2 hairpin" evidence="1">
    <location>
        <begin position="1"/>
        <end position="85"/>
    </location>
</feature>
<evidence type="ECO:0000313" key="2">
    <source>
        <dbReference type="Proteomes" id="UP000887563"/>
    </source>
</evidence>
<sequence length="119" mass="13821">MDERYQVNERLSSEMVERINFVRECVVRAEDMLVIRDFSDARKLYGRLTILNKELIGQKTVRMAARKELLDGLKLLNVSIDQFARLRVGEPSYSLIQECRKAIANDNLEALPKLFEFGV</sequence>
<dbReference type="WBParaSite" id="Minc3s02206g28848">
    <property type="protein sequence ID" value="Minc3s02206g28848"/>
    <property type="gene ID" value="Minc3s02206g28848"/>
</dbReference>
<dbReference type="Proteomes" id="UP000887563">
    <property type="component" value="Unplaced"/>
</dbReference>
<keyword evidence="2" id="KW-1185">Reference proteome</keyword>
<dbReference type="AlphaFoldDB" id="A0A914MUN6"/>
<dbReference type="InterPro" id="IPR016616">
    <property type="entry name" value="Bardet-Biedl_syndrome_2_prot"/>
</dbReference>
<protein>
    <submittedName>
        <fullName evidence="3">Ciliary BBSome complex subunit 2 C-terminal domain-containing protein</fullName>
    </submittedName>
</protein>
<dbReference type="PANTHER" id="PTHR32465">
    <property type="entry name" value="BARDET-BIEDL SYNDROME 2 PROTEIN"/>
    <property type="match status" value="1"/>
</dbReference>
<dbReference type="PANTHER" id="PTHR32465:SF0">
    <property type="entry name" value="BARDET-BIEDL SYNDROME 2 PROTEIN"/>
    <property type="match status" value="1"/>
</dbReference>
<dbReference type="GO" id="GO:0016020">
    <property type="term" value="C:membrane"/>
    <property type="evidence" value="ECO:0007669"/>
    <property type="project" value="TreeGrafter"/>
</dbReference>
<reference evidence="3" key="1">
    <citation type="submission" date="2022-11" db="UniProtKB">
        <authorList>
            <consortium name="WormBaseParasite"/>
        </authorList>
    </citation>
    <scope>IDENTIFICATION</scope>
</reference>
<evidence type="ECO:0000259" key="1">
    <source>
        <dbReference type="Pfam" id="PF23353"/>
    </source>
</evidence>
<evidence type="ECO:0000313" key="3">
    <source>
        <dbReference type="WBParaSite" id="Minc3s02206g28848"/>
    </source>
</evidence>
<dbReference type="Pfam" id="PF23353">
    <property type="entry name" value="BBS2_hp"/>
    <property type="match status" value="1"/>
</dbReference>